<dbReference type="STRING" id="745531.A0A0C3S7L3"/>
<dbReference type="InterPro" id="IPR035984">
    <property type="entry name" value="Acyl-CoA-binding_sf"/>
</dbReference>
<dbReference type="PRINTS" id="PR00689">
    <property type="entry name" value="ACOABINDINGP"/>
</dbReference>
<organism evidence="7 8">
    <name type="scientific">Phlebiopsis gigantea (strain 11061_1 CR5-6)</name>
    <name type="common">White-rot fungus</name>
    <name type="synonym">Peniophora gigantea</name>
    <dbReference type="NCBI Taxonomy" id="745531"/>
    <lineage>
        <taxon>Eukaryota</taxon>
        <taxon>Fungi</taxon>
        <taxon>Dikarya</taxon>
        <taxon>Basidiomycota</taxon>
        <taxon>Agaricomycotina</taxon>
        <taxon>Agaricomycetes</taxon>
        <taxon>Polyporales</taxon>
        <taxon>Phanerochaetaceae</taxon>
        <taxon>Phlebiopsis</taxon>
    </lineage>
</organism>
<evidence type="ECO:0000259" key="6">
    <source>
        <dbReference type="PROSITE" id="PS51228"/>
    </source>
</evidence>
<dbReference type="AlphaFoldDB" id="A0A0C3S7L3"/>
<evidence type="ECO:0000256" key="5">
    <source>
        <dbReference type="SAM" id="MobiDB-lite"/>
    </source>
</evidence>
<sequence length="242" mass="26649">MPSTYVPSSRFQDAAAYLSGAPSLSKVSNSTKLEIYGLFKYLTVSHTPNSSRPGLLDFAGRAKWDAWKSVGEGYRDRVFEVEERYLQIAIELGWKEGERKEEFQTPPGTSSSQDESDDGDIWDKEDEPKGGGIGFGVTVSKISQEGEETRPDGSFHTYAVAGDTEGLKAYLESHAEAQVDTKDEYGYTALHMASDRGHIEIVKLLLDRGANSSIKDTDGFTALELAQVAEHDEVVQILDSRL</sequence>
<dbReference type="PROSITE" id="PS50297">
    <property type="entry name" value="ANK_REP_REGION"/>
    <property type="match status" value="1"/>
</dbReference>
<keyword evidence="3" id="KW-0446">Lipid-binding</keyword>
<dbReference type="EMBL" id="KN840439">
    <property type="protein sequence ID" value="KIP12506.1"/>
    <property type="molecule type" value="Genomic_DNA"/>
</dbReference>
<evidence type="ECO:0000256" key="1">
    <source>
        <dbReference type="ARBA" id="ARBA00022737"/>
    </source>
</evidence>
<accession>A0A0C3S7L3</accession>
<dbReference type="InterPro" id="IPR036770">
    <property type="entry name" value="Ankyrin_rpt-contain_sf"/>
</dbReference>
<reference evidence="7 8" key="1">
    <citation type="journal article" date="2014" name="PLoS Genet.">
        <title>Analysis of the Phlebiopsis gigantea genome, transcriptome and secretome provides insight into its pioneer colonization strategies of wood.</title>
        <authorList>
            <person name="Hori C."/>
            <person name="Ishida T."/>
            <person name="Igarashi K."/>
            <person name="Samejima M."/>
            <person name="Suzuki H."/>
            <person name="Master E."/>
            <person name="Ferreira P."/>
            <person name="Ruiz-Duenas F.J."/>
            <person name="Held B."/>
            <person name="Canessa P."/>
            <person name="Larrondo L.F."/>
            <person name="Schmoll M."/>
            <person name="Druzhinina I.S."/>
            <person name="Kubicek C.P."/>
            <person name="Gaskell J.A."/>
            <person name="Kersten P."/>
            <person name="St John F."/>
            <person name="Glasner J."/>
            <person name="Sabat G."/>
            <person name="Splinter BonDurant S."/>
            <person name="Syed K."/>
            <person name="Yadav J."/>
            <person name="Mgbeahuruike A.C."/>
            <person name="Kovalchuk A."/>
            <person name="Asiegbu F.O."/>
            <person name="Lackner G."/>
            <person name="Hoffmeister D."/>
            <person name="Rencoret J."/>
            <person name="Gutierrez A."/>
            <person name="Sun H."/>
            <person name="Lindquist E."/>
            <person name="Barry K."/>
            <person name="Riley R."/>
            <person name="Grigoriev I.V."/>
            <person name="Henrissat B."/>
            <person name="Kues U."/>
            <person name="Berka R.M."/>
            <person name="Martinez A.T."/>
            <person name="Covert S.F."/>
            <person name="Blanchette R.A."/>
            <person name="Cullen D."/>
        </authorList>
    </citation>
    <scope>NUCLEOTIDE SEQUENCE [LARGE SCALE GENOMIC DNA]</scope>
    <source>
        <strain evidence="7 8">11061_1 CR5-6</strain>
    </source>
</reference>
<dbReference type="GO" id="GO:0000062">
    <property type="term" value="F:fatty-acyl-CoA binding"/>
    <property type="evidence" value="ECO:0007669"/>
    <property type="project" value="InterPro"/>
</dbReference>
<feature type="domain" description="ACB" evidence="6">
    <location>
        <begin position="7"/>
        <end position="98"/>
    </location>
</feature>
<proteinExistence type="predicted"/>
<dbReference type="PANTHER" id="PTHR24119">
    <property type="entry name" value="ACYL-COA-BINDING DOMAIN-CONTAINING PROTEIN 6"/>
    <property type="match status" value="1"/>
</dbReference>
<dbReference type="SMART" id="SM00248">
    <property type="entry name" value="ANK"/>
    <property type="match status" value="1"/>
</dbReference>
<dbReference type="OrthoDB" id="341259at2759"/>
<name>A0A0C3S7L3_PHLG1</name>
<keyword evidence="8" id="KW-1185">Reference proteome</keyword>
<feature type="repeat" description="ANK" evidence="4">
    <location>
        <begin position="185"/>
        <end position="217"/>
    </location>
</feature>
<dbReference type="Gene3D" id="1.25.40.20">
    <property type="entry name" value="Ankyrin repeat-containing domain"/>
    <property type="match status" value="1"/>
</dbReference>
<dbReference type="InterPro" id="IPR002110">
    <property type="entry name" value="Ankyrin_rpt"/>
</dbReference>
<dbReference type="InterPro" id="IPR014352">
    <property type="entry name" value="FERM/acyl-CoA-bd_prot_sf"/>
</dbReference>
<evidence type="ECO:0000256" key="3">
    <source>
        <dbReference type="ARBA" id="ARBA00023121"/>
    </source>
</evidence>
<dbReference type="PROSITE" id="PS50088">
    <property type="entry name" value="ANK_REPEAT"/>
    <property type="match status" value="1"/>
</dbReference>
<dbReference type="HOGENOM" id="CLU_050309_3_0_1"/>
<evidence type="ECO:0000256" key="4">
    <source>
        <dbReference type="PROSITE-ProRule" id="PRU00023"/>
    </source>
</evidence>
<dbReference type="SUPFAM" id="SSF47027">
    <property type="entry name" value="Acyl-CoA binding protein"/>
    <property type="match status" value="1"/>
</dbReference>
<protein>
    <recommendedName>
        <fullName evidence="6">ACB domain-containing protein</fullName>
    </recommendedName>
</protein>
<dbReference type="Proteomes" id="UP000053257">
    <property type="component" value="Unassembled WGS sequence"/>
</dbReference>
<dbReference type="PANTHER" id="PTHR24119:SF0">
    <property type="entry name" value="ACYL-COA-BINDING DOMAIN-CONTAINING PROTEIN 6"/>
    <property type="match status" value="1"/>
</dbReference>
<dbReference type="Pfam" id="PF12796">
    <property type="entry name" value="Ank_2"/>
    <property type="match status" value="1"/>
</dbReference>
<feature type="region of interest" description="Disordered" evidence="5">
    <location>
        <begin position="98"/>
        <end position="135"/>
    </location>
</feature>
<gene>
    <name evidence="7" type="ORF">PHLGIDRAFT_97875</name>
</gene>
<dbReference type="Pfam" id="PF00887">
    <property type="entry name" value="ACBP"/>
    <property type="match status" value="1"/>
</dbReference>
<dbReference type="Gene3D" id="1.20.80.10">
    <property type="match status" value="1"/>
</dbReference>
<dbReference type="PROSITE" id="PS51228">
    <property type="entry name" value="ACB_2"/>
    <property type="match status" value="1"/>
</dbReference>
<evidence type="ECO:0000313" key="8">
    <source>
        <dbReference type="Proteomes" id="UP000053257"/>
    </source>
</evidence>
<feature type="compositionally biased region" description="Acidic residues" evidence="5">
    <location>
        <begin position="114"/>
        <end position="125"/>
    </location>
</feature>
<dbReference type="SUPFAM" id="SSF48403">
    <property type="entry name" value="Ankyrin repeat"/>
    <property type="match status" value="1"/>
</dbReference>
<keyword evidence="2 4" id="KW-0040">ANK repeat</keyword>
<evidence type="ECO:0000313" key="7">
    <source>
        <dbReference type="EMBL" id="KIP12506.1"/>
    </source>
</evidence>
<keyword evidence="1" id="KW-0677">Repeat</keyword>
<evidence type="ECO:0000256" key="2">
    <source>
        <dbReference type="ARBA" id="ARBA00023043"/>
    </source>
</evidence>
<dbReference type="InterPro" id="IPR000582">
    <property type="entry name" value="Acyl-CoA-binding_protein"/>
</dbReference>